<dbReference type="PANTHER" id="PTHR43747:SF5">
    <property type="entry name" value="FAD-BINDING DOMAIN-CONTAINING PROTEIN"/>
    <property type="match status" value="1"/>
</dbReference>
<dbReference type="InterPro" id="IPR050816">
    <property type="entry name" value="Flavin-dep_Halogenase_NPB"/>
</dbReference>
<keyword evidence="4" id="KW-1185">Reference proteome</keyword>
<feature type="domain" description="FAD-binding" evidence="2">
    <location>
        <begin position="12"/>
        <end position="298"/>
    </location>
</feature>
<protein>
    <submittedName>
        <fullName evidence="3">NAD(P)/FAD-dependent oxidoreductase</fullName>
    </submittedName>
</protein>
<sequence>MQAPGRSRLKHFDVVVIGAGPAGCASAISCARRGLRVALLERQAFPRFRPGESLHPGIEPLLRQLGVADLLCVSSTLRFEGQWVHWNGPPRFNAFGADVTGPWRGFQISRVLLDAALLQQAASAGVEIYQPCRAHSALTVGQQVIGVEADAGCLYTSYVIDASGAAGWLGRQLHLTEQIDSPVLVARCGYMHGQPARYASNPHLLATTDGWTWVARIGPQLTHWTHLAFETDALQTVRQSRQMLPEDLQALPQSGTIRGAEVSWRISATVAGDGYLLVGDAACRLDPASSHGVLKALMSGMQAAQAIHDSLYRPLLRTAAQAQYQQWLRCWYEHDLTQLRSFYRQHPFPPRWLGTD</sequence>
<comment type="caution">
    <text evidence="3">The sequence shown here is derived from an EMBL/GenBank/DDBJ whole genome shotgun (WGS) entry which is preliminary data.</text>
</comment>
<dbReference type="Gene3D" id="3.50.50.60">
    <property type="entry name" value="FAD/NAD(P)-binding domain"/>
    <property type="match status" value="1"/>
</dbReference>
<evidence type="ECO:0000313" key="4">
    <source>
        <dbReference type="Proteomes" id="UP001063475"/>
    </source>
</evidence>
<proteinExistence type="predicted"/>
<accession>A0ABT2XTA1</accession>
<dbReference type="PANTHER" id="PTHR43747">
    <property type="entry name" value="FAD-BINDING PROTEIN"/>
    <property type="match status" value="1"/>
</dbReference>
<dbReference type="InterPro" id="IPR002938">
    <property type="entry name" value="FAD-bd"/>
</dbReference>
<dbReference type="EMBL" id="JAMSHA010000003">
    <property type="protein sequence ID" value="MCV2221928.1"/>
    <property type="molecule type" value="Genomic_DNA"/>
</dbReference>
<dbReference type="SUPFAM" id="SSF51905">
    <property type="entry name" value="FAD/NAD(P)-binding domain"/>
    <property type="match status" value="1"/>
</dbReference>
<gene>
    <name evidence="3" type="ORF">ND528_10120</name>
</gene>
<organism evidence="3 4">
    <name type="scientific">Pseudomonas mercuritolerans</name>
    <dbReference type="NCBI Taxonomy" id="2951809"/>
    <lineage>
        <taxon>Bacteria</taxon>
        <taxon>Pseudomonadati</taxon>
        <taxon>Pseudomonadota</taxon>
        <taxon>Gammaproteobacteria</taxon>
        <taxon>Pseudomonadales</taxon>
        <taxon>Pseudomonadaceae</taxon>
        <taxon>Pseudomonas</taxon>
    </lineage>
</organism>
<reference evidence="3" key="1">
    <citation type="submission" date="2022-06" db="EMBL/GenBank/DDBJ databases">
        <title>De novo draft assembly of the Pseudomonas mercurotoleraris sp. nov., isolated from the plants rhizosphere.</title>
        <authorList>
            <person name="Robas M."/>
            <person name="Gonzalez D."/>
            <person name="Fernandez V.M."/>
            <person name="Luna L."/>
            <person name="Provanza A."/>
            <person name="Jimenez P.A."/>
        </authorList>
    </citation>
    <scope>NUCLEOTIDE SEQUENCE</scope>
    <source>
        <strain evidence="3">SAICEUPSM</strain>
    </source>
</reference>
<name>A0ABT2XTA1_9PSED</name>
<dbReference type="InterPro" id="IPR036188">
    <property type="entry name" value="FAD/NAD-bd_sf"/>
</dbReference>
<dbReference type="PRINTS" id="PR00469">
    <property type="entry name" value="PNDRDTASEII"/>
</dbReference>
<dbReference type="Pfam" id="PF01494">
    <property type="entry name" value="FAD_binding_3"/>
    <property type="match status" value="1"/>
</dbReference>
<dbReference type="Proteomes" id="UP001063475">
    <property type="component" value="Unassembled WGS sequence"/>
</dbReference>
<keyword evidence="1" id="KW-0560">Oxidoreductase</keyword>
<evidence type="ECO:0000259" key="2">
    <source>
        <dbReference type="Pfam" id="PF01494"/>
    </source>
</evidence>
<evidence type="ECO:0000313" key="3">
    <source>
        <dbReference type="EMBL" id="MCV2221928.1"/>
    </source>
</evidence>
<evidence type="ECO:0000256" key="1">
    <source>
        <dbReference type="ARBA" id="ARBA00023002"/>
    </source>
</evidence>
<dbReference type="PROSITE" id="PS51257">
    <property type="entry name" value="PROKAR_LIPOPROTEIN"/>
    <property type="match status" value="1"/>
</dbReference>
<dbReference type="RefSeq" id="WP_263470241.1">
    <property type="nucleotide sequence ID" value="NZ_JAMSHA010000003.1"/>
</dbReference>